<evidence type="ECO:0000313" key="6">
    <source>
        <dbReference type="Proteomes" id="UP001596422"/>
    </source>
</evidence>
<dbReference type="EMBL" id="JBHSWE010000002">
    <property type="protein sequence ID" value="MFC6674022.1"/>
    <property type="molecule type" value="Genomic_DNA"/>
</dbReference>
<evidence type="ECO:0000256" key="2">
    <source>
        <dbReference type="ARBA" id="ARBA00022705"/>
    </source>
</evidence>
<dbReference type="SUPFAM" id="SSF56596">
    <property type="entry name" value="Replication terminator protein (Tus)"/>
    <property type="match status" value="1"/>
</dbReference>
<keyword evidence="2" id="KW-0235">DNA replication</keyword>
<organism evidence="4 6">
    <name type="scientific">Marinobacterium aestuariivivens</name>
    <dbReference type="NCBI Taxonomy" id="1698799"/>
    <lineage>
        <taxon>Bacteria</taxon>
        <taxon>Pseudomonadati</taxon>
        <taxon>Pseudomonadota</taxon>
        <taxon>Gammaproteobacteria</taxon>
        <taxon>Oceanospirillales</taxon>
        <taxon>Oceanospirillaceae</taxon>
        <taxon>Marinobacterium</taxon>
    </lineage>
</organism>
<dbReference type="Pfam" id="PF05472">
    <property type="entry name" value="Ter"/>
    <property type="match status" value="1"/>
</dbReference>
<protein>
    <submittedName>
        <fullName evidence="4">DNA replication terminus site-binding protein</fullName>
    </submittedName>
</protein>
<dbReference type="InterPro" id="IPR036384">
    <property type="entry name" value="Tus_sf"/>
</dbReference>
<sequence>MTDFIAEQYSAIDRDLTSLTALLRRLSHRAALVAPLPNTPRGMEHEPVQRIVVTEHSGTEAIELAAACYQDLHNNPRYSQKTARRTVGVLWLSPTQTGAKREIEELVERINGAKAAIEDFVTTTYHTRNERFEALRAACPGIMTLHLYRQIRCYGTENVTSIRFSWQRKDALVKPNKAELLQRIHEDLEHSGPDHQLPLEQLIQKVSATPEPRLRVRRHVKVQPAANIMFGGAVKTVTAPMPIIVLQDADLKLKMISTFDATARRKTRADRVASEILGTFAGITIEAFPD</sequence>
<dbReference type="InterPro" id="IPR008865">
    <property type="entry name" value="DNA_replication_term_site-bd"/>
</dbReference>
<gene>
    <name evidence="4" type="ORF">ACFQDL_30965</name>
    <name evidence="5" type="ORF">ACFQDL_32705</name>
</gene>
<reference evidence="6" key="2">
    <citation type="journal article" date="2019" name="Int. J. Syst. Evol. Microbiol.">
        <title>The Global Catalogue of Microorganisms (GCM) 10K type strain sequencing project: providing services to taxonomists for standard genome sequencing and annotation.</title>
        <authorList>
            <consortium name="The Broad Institute Genomics Platform"/>
            <consortium name="The Broad Institute Genome Sequencing Center for Infectious Disease"/>
            <person name="Wu L."/>
            <person name="Ma J."/>
        </authorList>
    </citation>
    <scope>NUCLEOTIDE SEQUENCE [LARGE SCALE GENOMIC DNA]</scope>
    <source>
        <strain evidence="6">NBRC 111756</strain>
    </source>
</reference>
<accession>A0ABW2A9Z1</accession>
<keyword evidence="3" id="KW-0238">DNA-binding</keyword>
<dbReference type="NCBIfam" id="NF002810">
    <property type="entry name" value="PRK02951.1-4"/>
    <property type="match status" value="1"/>
</dbReference>
<comment type="caution">
    <text evidence="4">The sequence shown here is derived from an EMBL/GenBank/DDBJ whole genome shotgun (WGS) entry which is preliminary data.</text>
</comment>
<dbReference type="RefSeq" id="WP_379913606.1">
    <property type="nucleotide sequence ID" value="NZ_JBHSWE010000002.1"/>
</dbReference>
<reference evidence="4" key="1">
    <citation type="journal article" date="2014" name="Int. J. Syst. Evol. Microbiol.">
        <title>Complete genome of a new Firmicutes species belonging to the dominant human colonic microbiota ('Ruminococcus bicirculans') reveals two chromosomes and a selective capacity to utilize plant glucans.</title>
        <authorList>
            <consortium name="NISC Comparative Sequencing Program"/>
            <person name="Wegmann U."/>
            <person name="Louis P."/>
            <person name="Goesmann A."/>
            <person name="Henrissat B."/>
            <person name="Duncan S.H."/>
            <person name="Flint H.J."/>
        </authorList>
    </citation>
    <scope>NUCLEOTIDE SEQUENCE</scope>
    <source>
        <strain evidence="4">NBRC 111756</strain>
    </source>
</reference>
<dbReference type="Gene3D" id="3.50.14.10">
    <property type="entry name" value="Replication terminator Tus, domain 1 superfamily/Replication terminator Tus"/>
    <property type="match status" value="1"/>
</dbReference>
<proteinExistence type="predicted"/>
<evidence type="ECO:0000256" key="3">
    <source>
        <dbReference type="ARBA" id="ARBA00023125"/>
    </source>
</evidence>
<evidence type="ECO:0000256" key="1">
    <source>
        <dbReference type="ARBA" id="ARBA00022490"/>
    </source>
</evidence>
<evidence type="ECO:0000313" key="5">
    <source>
        <dbReference type="EMBL" id="MFC6674354.1"/>
    </source>
</evidence>
<keyword evidence="1" id="KW-0963">Cytoplasm</keyword>
<evidence type="ECO:0000313" key="4">
    <source>
        <dbReference type="EMBL" id="MFC6674022.1"/>
    </source>
</evidence>
<keyword evidence="6" id="KW-1185">Reference proteome</keyword>
<reference evidence="4" key="3">
    <citation type="submission" date="2024-09" db="EMBL/GenBank/DDBJ databases">
        <authorList>
            <person name="Sun Q."/>
            <person name="Mori K."/>
        </authorList>
    </citation>
    <scope>NUCLEOTIDE SEQUENCE</scope>
    <source>
        <strain evidence="4">NBRC 111756</strain>
    </source>
</reference>
<dbReference type="Proteomes" id="UP001596422">
    <property type="component" value="Unassembled WGS sequence"/>
</dbReference>
<name>A0ABW2A9Z1_9GAMM</name>
<dbReference type="EMBL" id="JBHSWE010000002">
    <property type="protein sequence ID" value="MFC6674354.1"/>
    <property type="molecule type" value="Genomic_DNA"/>
</dbReference>
<dbReference type="InterPro" id="IPR036381">
    <property type="entry name" value="Tus_dom1"/>
</dbReference>